<evidence type="ECO:0000256" key="2">
    <source>
        <dbReference type="ARBA" id="ARBA00022574"/>
    </source>
</evidence>
<dbReference type="PROSITE" id="PS50294">
    <property type="entry name" value="WD_REPEATS_REGION"/>
    <property type="match status" value="2"/>
</dbReference>
<evidence type="ECO:0000256" key="7">
    <source>
        <dbReference type="SAM" id="MobiDB-lite"/>
    </source>
</evidence>
<dbReference type="InterPro" id="IPR036322">
    <property type="entry name" value="WD40_repeat_dom_sf"/>
</dbReference>
<comment type="caution">
    <text evidence="9">The sequence shown here is derived from an EMBL/GenBank/DDBJ whole genome shotgun (WGS) entry which is preliminary data.</text>
</comment>
<dbReference type="SUPFAM" id="SSF50978">
    <property type="entry name" value="WD40 repeat-like"/>
    <property type="match status" value="1"/>
</dbReference>
<feature type="repeat" description="WD" evidence="6">
    <location>
        <begin position="271"/>
        <end position="306"/>
    </location>
</feature>
<feature type="region of interest" description="Disordered" evidence="7">
    <location>
        <begin position="126"/>
        <end position="156"/>
    </location>
</feature>
<feature type="domain" description="Histone-binding protein RBBP4-like N-terminal" evidence="8">
    <location>
        <begin position="59"/>
        <end position="126"/>
    </location>
</feature>
<protein>
    <recommendedName>
        <fullName evidence="5">Glutamate-rich WD repeat-containing protein 1</fullName>
    </recommendedName>
</protein>
<evidence type="ECO:0000256" key="3">
    <source>
        <dbReference type="ARBA" id="ARBA00022737"/>
    </source>
</evidence>
<keyword evidence="10" id="KW-1185">Reference proteome</keyword>
<sequence length="366" mass="40726">MSAPDEHALNRGDEGDMEEAEEAGSEEEDEGVEMEEEGADGEAEKMVYVPGIEPLRPGEKLEMDRSAYRMYHECQTGAPCLSFDVVKDGDGDGRQQFPLSMLLCAGTQAETALKNRLLVMRMHNLHGTEKENEEEESSDEESDEDEEEEDKKPQLELAMMPHYGGINRVRVTRCGELSLAAVWSDKGQVEVFDLRPQLHAVHSSAAMATFVQQQKEATALFSFSGHMSEGFAIDWSPKVPGRLVSGDCRKNIHVWEPREGGTSWQIDQRPFSSHSKSVEDLQWSPTEATVFASCSVDQSIRIWDIRAPPSSMLSADEAHSSDVNVISWNKSEPFLLSGGDDGLLKVWDLRQFKVGTKSSLSRQVAE</sequence>
<evidence type="ECO:0000256" key="4">
    <source>
        <dbReference type="ARBA" id="ARBA00023242"/>
    </source>
</evidence>
<feature type="region of interest" description="Disordered" evidence="7">
    <location>
        <begin position="1"/>
        <end position="48"/>
    </location>
</feature>
<organism evidence="9 10">
    <name type="scientific">Characodon lateralis</name>
    <dbReference type="NCBI Taxonomy" id="208331"/>
    <lineage>
        <taxon>Eukaryota</taxon>
        <taxon>Metazoa</taxon>
        <taxon>Chordata</taxon>
        <taxon>Craniata</taxon>
        <taxon>Vertebrata</taxon>
        <taxon>Euteleostomi</taxon>
        <taxon>Actinopterygii</taxon>
        <taxon>Neopterygii</taxon>
        <taxon>Teleostei</taxon>
        <taxon>Neoteleostei</taxon>
        <taxon>Acanthomorphata</taxon>
        <taxon>Ovalentaria</taxon>
        <taxon>Atherinomorphae</taxon>
        <taxon>Cyprinodontiformes</taxon>
        <taxon>Goodeidae</taxon>
        <taxon>Characodon</taxon>
    </lineage>
</organism>
<keyword evidence="3" id="KW-0677">Repeat</keyword>
<dbReference type="PANTHER" id="PTHR45903">
    <property type="entry name" value="GLUTAMATE-RICH WD REPEAT-CONTAINING PROTEIN 1"/>
    <property type="match status" value="1"/>
</dbReference>
<evidence type="ECO:0000313" key="9">
    <source>
        <dbReference type="EMBL" id="MED6284591.1"/>
    </source>
</evidence>
<proteinExistence type="predicted"/>
<dbReference type="InterPro" id="IPR022052">
    <property type="entry name" value="Histone-bd_RBBP4-like_N"/>
</dbReference>
<dbReference type="PANTHER" id="PTHR45903:SF1">
    <property type="entry name" value="GLUTAMATE-RICH WD REPEAT-CONTAINING PROTEIN 1"/>
    <property type="match status" value="1"/>
</dbReference>
<feature type="compositionally biased region" description="Acidic residues" evidence="7">
    <location>
        <begin position="131"/>
        <end position="149"/>
    </location>
</feature>
<dbReference type="Proteomes" id="UP001352852">
    <property type="component" value="Unassembled WGS sequence"/>
</dbReference>
<gene>
    <name evidence="9" type="primary">GRWD1</name>
    <name evidence="9" type="ORF">CHARACLAT_020675</name>
</gene>
<keyword evidence="4" id="KW-0539">Nucleus</keyword>
<feature type="compositionally biased region" description="Acidic residues" evidence="7">
    <location>
        <begin position="15"/>
        <end position="41"/>
    </location>
</feature>
<accession>A0ABU7EC19</accession>
<dbReference type="InterPro" id="IPR015943">
    <property type="entry name" value="WD40/YVTN_repeat-like_dom_sf"/>
</dbReference>
<dbReference type="PROSITE" id="PS00678">
    <property type="entry name" value="WD_REPEATS_1"/>
    <property type="match status" value="1"/>
</dbReference>
<dbReference type="PROSITE" id="PS50082">
    <property type="entry name" value="WD_REPEATS_2"/>
    <property type="match status" value="2"/>
</dbReference>
<feature type="repeat" description="WD" evidence="6">
    <location>
        <begin position="316"/>
        <end position="350"/>
    </location>
</feature>
<dbReference type="SMART" id="SM00320">
    <property type="entry name" value="WD40"/>
    <property type="match status" value="4"/>
</dbReference>
<name>A0ABU7EC19_9TELE</name>
<dbReference type="InterPro" id="IPR020472">
    <property type="entry name" value="WD40_PAC1"/>
</dbReference>
<dbReference type="InterPro" id="IPR001680">
    <property type="entry name" value="WD40_rpt"/>
</dbReference>
<dbReference type="InterPro" id="IPR019775">
    <property type="entry name" value="WD40_repeat_CS"/>
</dbReference>
<dbReference type="Gene3D" id="2.130.10.10">
    <property type="entry name" value="YVTN repeat-like/Quinoprotein amine dehydrogenase"/>
    <property type="match status" value="1"/>
</dbReference>
<feature type="compositionally biased region" description="Basic and acidic residues" evidence="7">
    <location>
        <begin position="1"/>
        <end position="14"/>
    </location>
</feature>
<dbReference type="Pfam" id="PF00400">
    <property type="entry name" value="WD40"/>
    <property type="match status" value="2"/>
</dbReference>
<dbReference type="PRINTS" id="PR00320">
    <property type="entry name" value="GPROTEINBRPT"/>
</dbReference>
<evidence type="ECO:0000256" key="1">
    <source>
        <dbReference type="ARBA" id="ARBA00004123"/>
    </source>
</evidence>
<reference evidence="9 10" key="1">
    <citation type="submission" date="2021-06" db="EMBL/GenBank/DDBJ databases">
        <authorList>
            <person name="Palmer J.M."/>
        </authorList>
    </citation>
    <scope>NUCLEOTIDE SEQUENCE [LARGE SCALE GENOMIC DNA]</scope>
    <source>
        <strain evidence="9 10">CL_MEX2019</strain>
        <tissue evidence="9">Muscle</tissue>
    </source>
</reference>
<evidence type="ECO:0000256" key="5">
    <source>
        <dbReference type="ARBA" id="ARBA00040876"/>
    </source>
</evidence>
<evidence type="ECO:0000313" key="10">
    <source>
        <dbReference type="Proteomes" id="UP001352852"/>
    </source>
</evidence>
<dbReference type="Pfam" id="PF12265">
    <property type="entry name" value="CAF1C_H4-bd"/>
    <property type="match status" value="1"/>
</dbReference>
<dbReference type="EMBL" id="JAHUTJ010051146">
    <property type="protein sequence ID" value="MED6284591.1"/>
    <property type="molecule type" value="Genomic_DNA"/>
</dbReference>
<dbReference type="InterPro" id="IPR051972">
    <property type="entry name" value="Glutamate-rich_WD_repeat"/>
</dbReference>
<keyword evidence="2 6" id="KW-0853">WD repeat</keyword>
<comment type="subcellular location">
    <subcellularLocation>
        <location evidence="1">Nucleus</location>
    </subcellularLocation>
</comment>
<evidence type="ECO:0000256" key="6">
    <source>
        <dbReference type="PROSITE-ProRule" id="PRU00221"/>
    </source>
</evidence>
<evidence type="ECO:0000259" key="8">
    <source>
        <dbReference type="Pfam" id="PF12265"/>
    </source>
</evidence>